<dbReference type="GO" id="GO:0000014">
    <property type="term" value="F:single-stranded DNA endodeoxyribonuclease activity"/>
    <property type="evidence" value="ECO:0007669"/>
    <property type="project" value="TreeGrafter"/>
</dbReference>
<proteinExistence type="predicted"/>
<reference evidence="1 2" key="1">
    <citation type="journal article" date="2019" name="Commun. Biol.">
        <title>The bagworm genome reveals a unique fibroin gene that provides high tensile strength.</title>
        <authorList>
            <person name="Kono N."/>
            <person name="Nakamura H."/>
            <person name="Ohtoshi R."/>
            <person name="Tomita M."/>
            <person name="Numata K."/>
            <person name="Arakawa K."/>
        </authorList>
    </citation>
    <scope>NUCLEOTIDE SEQUENCE [LARGE SCALE GENOMIC DNA]</scope>
</reference>
<dbReference type="GO" id="GO:0003697">
    <property type="term" value="F:single-stranded DNA binding"/>
    <property type="evidence" value="ECO:0007669"/>
    <property type="project" value="TreeGrafter"/>
</dbReference>
<dbReference type="GO" id="GO:0044547">
    <property type="term" value="F:DNA topoisomerase binding"/>
    <property type="evidence" value="ECO:0007669"/>
    <property type="project" value="TreeGrafter"/>
</dbReference>
<dbReference type="GO" id="GO:0044774">
    <property type="term" value="P:mitotic DNA integrity checkpoint signaling"/>
    <property type="evidence" value="ECO:0007669"/>
    <property type="project" value="TreeGrafter"/>
</dbReference>
<dbReference type="GO" id="GO:0046975">
    <property type="term" value="F:histone H3K36 methyltransferase activity"/>
    <property type="evidence" value="ECO:0007669"/>
    <property type="project" value="TreeGrafter"/>
</dbReference>
<keyword evidence="2" id="KW-1185">Reference proteome</keyword>
<dbReference type="GO" id="GO:0015074">
    <property type="term" value="P:DNA integration"/>
    <property type="evidence" value="ECO:0007669"/>
    <property type="project" value="TreeGrafter"/>
</dbReference>
<protein>
    <submittedName>
        <fullName evidence="1">Histone-lysine N-methyltransferase SETMAR</fullName>
    </submittedName>
</protein>
<dbReference type="PANTHER" id="PTHR46060">
    <property type="entry name" value="MARINER MOS1 TRANSPOSASE-LIKE PROTEIN"/>
    <property type="match status" value="1"/>
</dbReference>
<gene>
    <name evidence="1" type="primary">SETMAR</name>
    <name evidence="1" type="ORF">EVAR_4968_1</name>
</gene>
<name>A0A4C1V0J2_EUMVA</name>
<accession>A0A4C1V0J2</accession>
<comment type="caution">
    <text evidence="1">The sequence shown here is derived from an EMBL/GenBank/DDBJ whole genome shotgun (WGS) entry which is preliminary data.</text>
</comment>
<keyword evidence="1" id="KW-0808">Transferase</keyword>
<dbReference type="GO" id="GO:0035861">
    <property type="term" value="C:site of double-strand break"/>
    <property type="evidence" value="ECO:0007669"/>
    <property type="project" value="TreeGrafter"/>
</dbReference>
<keyword evidence="1" id="KW-0489">Methyltransferase</keyword>
<dbReference type="GO" id="GO:0032259">
    <property type="term" value="P:methylation"/>
    <property type="evidence" value="ECO:0007669"/>
    <property type="project" value="UniProtKB-KW"/>
</dbReference>
<dbReference type="OrthoDB" id="616263at2759"/>
<dbReference type="GO" id="GO:0042800">
    <property type="term" value="F:histone H3K4 methyltransferase activity"/>
    <property type="evidence" value="ECO:0007669"/>
    <property type="project" value="TreeGrafter"/>
</dbReference>
<dbReference type="GO" id="GO:0000793">
    <property type="term" value="C:condensed chromosome"/>
    <property type="evidence" value="ECO:0007669"/>
    <property type="project" value="TreeGrafter"/>
</dbReference>
<dbReference type="InterPro" id="IPR052709">
    <property type="entry name" value="Transposase-MT_Hybrid"/>
</dbReference>
<organism evidence="1 2">
    <name type="scientific">Eumeta variegata</name>
    <name type="common">Bagworm moth</name>
    <name type="synonym">Eumeta japonica</name>
    <dbReference type="NCBI Taxonomy" id="151549"/>
    <lineage>
        <taxon>Eukaryota</taxon>
        <taxon>Metazoa</taxon>
        <taxon>Ecdysozoa</taxon>
        <taxon>Arthropoda</taxon>
        <taxon>Hexapoda</taxon>
        <taxon>Insecta</taxon>
        <taxon>Pterygota</taxon>
        <taxon>Neoptera</taxon>
        <taxon>Endopterygota</taxon>
        <taxon>Lepidoptera</taxon>
        <taxon>Glossata</taxon>
        <taxon>Ditrysia</taxon>
        <taxon>Tineoidea</taxon>
        <taxon>Psychidae</taxon>
        <taxon>Oiketicinae</taxon>
        <taxon>Eumeta</taxon>
    </lineage>
</organism>
<dbReference type="GO" id="GO:0006303">
    <property type="term" value="P:double-strand break repair via nonhomologous end joining"/>
    <property type="evidence" value="ECO:0007669"/>
    <property type="project" value="TreeGrafter"/>
</dbReference>
<dbReference type="GO" id="GO:0000729">
    <property type="term" value="P:DNA double-strand break processing"/>
    <property type="evidence" value="ECO:0007669"/>
    <property type="project" value="TreeGrafter"/>
</dbReference>
<dbReference type="AlphaFoldDB" id="A0A4C1V0J2"/>
<dbReference type="EMBL" id="BGZK01000250">
    <property type="protein sequence ID" value="GBP31732.1"/>
    <property type="molecule type" value="Genomic_DNA"/>
</dbReference>
<dbReference type="InterPro" id="IPR036397">
    <property type="entry name" value="RNaseH_sf"/>
</dbReference>
<dbReference type="GO" id="GO:0003690">
    <property type="term" value="F:double-stranded DNA binding"/>
    <property type="evidence" value="ECO:0007669"/>
    <property type="project" value="TreeGrafter"/>
</dbReference>
<dbReference type="GO" id="GO:0005634">
    <property type="term" value="C:nucleus"/>
    <property type="evidence" value="ECO:0007669"/>
    <property type="project" value="TreeGrafter"/>
</dbReference>
<dbReference type="Proteomes" id="UP000299102">
    <property type="component" value="Unassembled WGS sequence"/>
</dbReference>
<sequence length="104" mass="11858">MMRDYELLPPVKTIVSNLYCQQLMRIKQEVEKKWPERINRKGVVFHYDNARPHISLATQQILKEFDCVFALPSARPPARRPARDAGAARRAGAAAELTPILFGI</sequence>
<dbReference type="Gene3D" id="3.30.420.10">
    <property type="entry name" value="Ribonuclease H-like superfamily/Ribonuclease H"/>
    <property type="match status" value="1"/>
</dbReference>
<evidence type="ECO:0000313" key="2">
    <source>
        <dbReference type="Proteomes" id="UP000299102"/>
    </source>
</evidence>
<dbReference type="GO" id="GO:0031297">
    <property type="term" value="P:replication fork processing"/>
    <property type="evidence" value="ECO:0007669"/>
    <property type="project" value="TreeGrafter"/>
</dbReference>
<dbReference type="PANTHER" id="PTHR46060:SF2">
    <property type="entry name" value="HISTONE-LYSINE N-METHYLTRANSFERASE SETMAR"/>
    <property type="match status" value="1"/>
</dbReference>
<evidence type="ECO:0000313" key="1">
    <source>
        <dbReference type="EMBL" id="GBP31732.1"/>
    </source>
</evidence>